<evidence type="ECO:0000256" key="7">
    <source>
        <dbReference type="PIRNR" id="PIRNR000232"/>
    </source>
</evidence>
<dbReference type="PANTHER" id="PTHR43821">
    <property type="entry name" value="NAD(P)H NITROREDUCTASE YDJA-RELATED"/>
    <property type="match status" value="1"/>
</dbReference>
<dbReference type="InterPro" id="IPR000415">
    <property type="entry name" value="Nitroreductase-like"/>
</dbReference>
<evidence type="ECO:0000259" key="9">
    <source>
        <dbReference type="Pfam" id="PF00881"/>
    </source>
</evidence>
<dbReference type="InterPro" id="IPR026021">
    <property type="entry name" value="YdjA-like"/>
</dbReference>
<comment type="similarity">
    <text evidence="1 7">Belongs to the nitroreductase family.</text>
</comment>
<keyword evidence="2 7" id="KW-0285">Flavoprotein</keyword>
<dbReference type="RefSeq" id="WP_220660393.1">
    <property type="nucleotide sequence ID" value="NZ_CP069370.1"/>
</dbReference>
<evidence type="ECO:0000256" key="3">
    <source>
        <dbReference type="ARBA" id="ARBA00022643"/>
    </source>
</evidence>
<dbReference type="GO" id="GO:0016491">
    <property type="term" value="F:oxidoreductase activity"/>
    <property type="evidence" value="ECO:0007669"/>
    <property type="project" value="UniProtKB-UniRule"/>
</dbReference>
<dbReference type="EMBL" id="CP069370">
    <property type="protein sequence ID" value="QYZ68170.1"/>
    <property type="molecule type" value="Genomic_DNA"/>
</dbReference>
<evidence type="ECO:0000256" key="8">
    <source>
        <dbReference type="PIRSR" id="PIRSR000232-1"/>
    </source>
</evidence>
<dbReference type="Pfam" id="PF00881">
    <property type="entry name" value="Nitroreductase"/>
    <property type="match status" value="1"/>
</dbReference>
<organism evidence="10 11">
    <name type="scientific">Neotabrizicola shimadae</name>
    <dbReference type="NCBI Taxonomy" id="2807096"/>
    <lineage>
        <taxon>Bacteria</taxon>
        <taxon>Pseudomonadati</taxon>
        <taxon>Pseudomonadota</taxon>
        <taxon>Alphaproteobacteria</taxon>
        <taxon>Rhodobacterales</taxon>
        <taxon>Paracoccaceae</taxon>
        <taxon>Neotabrizicola</taxon>
    </lineage>
</organism>
<dbReference type="AlphaFoldDB" id="A0A8G1EA20"/>
<evidence type="ECO:0000256" key="6">
    <source>
        <dbReference type="ARBA" id="ARBA00023027"/>
    </source>
</evidence>
<evidence type="ECO:0000256" key="5">
    <source>
        <dbReference type="ARBA" id="ARBA00023002"/>
    </source>
</evidence>
<feature type="binding site" description="in other chain" evidence="8">
    <location>
        <begin position="138"/>
        <end position="140"/>
    </location>
    <ligand>
        <name>FMN</name>
        <dbReference type="ChEBI" id="CHEBI:58210"/>
        <note>ligand shared between dimeric partners</note>
    </ligand>
</feature>
<keyword evidence="3 7" id="KW-0288">FMN</keyword>
<evidence type="ECO:0000256" key="1">
    <source>
        <dbReference type="ARBA" id="ARBA00007118"/>
    </source>
</evidence>
<reference evidence="10" key="1">
    <citation type="submission" date="2021-02" db="EMBL/GenBank/DDBJ databases">
        <title>Rhodobacter shimadae sp. nov., an aerobic anoxygenic phototrophic bacterium isolated from a hot spring.</title>
        <authorList>
            <person name="Muramatsu S."/>
            <person name="Haruta S."/>
            <person name="Hirose S."/>
            <person name="Hanada S."/>
        </authorList>
    </citation>
    <scope>NUCLEOTIDE SEQUENCE</scope>
    <source>
        <strain evidence="10">N10</strain>
    </source>
</reference>
<feature type="binding site" evidence="8">
    <location>
        <position position="42"/>
    </location>
    <ligand>
        <name>FMN</name>
        <dbReference type="ChEBI" id="CHEBI:58210"/>
        <note>ligand shared between dimeric partners</note>
    </ligand>
</feature>
<dbReference type="InterPro" id="IPR052530">
    <property type="entry name" value="NAD(P)H_nitroreductase"/>
</dbReference>
<keyword evidence="5 7" id="KW-0560">Oxidoreductase</keyword>
<feature type="domain" description="Nitroreductase" evidence="9">
    <location>
        <begin position="13"/>
        <end position="169"/>
    </location>
</feature>
<evidence type="ECO:0000256" key="2">
    <source>
        <dbReference type="ARBA" id="ARBA00022630"/>
    </source>
</evidence>
<keyword evidence="6 7" id="KW-0520">NAD</keyword>
<keyword evidence="4 7" id="KW-0521">NADP</keyword>
<feature type="binding site" description="in other chain" evidence="8">
    <location>
        <begin position="15"/>
        <end position="17"/>
    </location>
    <ligand>
        <name>FMN</name>
        <dbReference type="ChEBI" id="CHEBI:58210"/>
        <note>ligand shared between dimeric partners</note>
    </ligand>
</feature>
<sequence>MPQKNPEALAFLAQRRSYPSKAMVPPAPSEEEVMGLLTIAARVPDHGKLEPWRFVLLTKPALARLADLGEARAHELGGDEEKVAKGRGQFDRGLIAVAVIFSPKTSDKAPEIEQLLSAGALCQNLLNAAEAAGWAANWITGWPAHDPVWCERALGLAPQERVAGFIYLGSEGAPVPDRPRPDVARLTTVAR</sequence>
<evidence type="ECO:0000313" key="10">
    <source>
        <dbReference type="EMBL" id="QYZ68170.1"/>
    </source>
</evidence>
<dbReference type="PIRSF" id="PIRSF000232">
    <property type="entry name" value="YdjA"/>
    <property type="match status" value="1"/>
</dbReference>
<dbReference type="Proteomes" id="UP000826300">
    <property type="component" value="Chromosome"/>
</dbReference>
<evidence type="ECO:0000313" key="11">
    <source>
        <dbReference type="Proteomes" id="UP000826300"/>
    </source>
</evidence>
<gene>
    <name evidence="10" type="ORF">JO391_10180</name>
</gene>
<keyword evidence="11" id="KW-1185">Reference proteome</keyword>
<accession>A0A8G1EA20</accession>
<name>A0A8G1EA20_9RHOB</name>
<dbReference type="KEGG" id="nsm:JO391_10180"/>
<proteinExistence type="inferred from homology"/>
<dbReference type="SUPFAM" id="SSF55469">
    <property type="entry name" value="FMN-dependent nitroreductase-like"/>
    <property type="match status" value="1"/>
</dbReference>
<dbReference type="InterPro" id="IPR029479">
    <property type="entry name" value="Nitroreductase"/>
</dbReference>
<feature type="binding site" evidence="8">
    <location>
        <position position="46"/>
    </location>
    <ligand>
        <name>FMN</name>
        <dbReference type="ChEBI" id="CHEBI:58210"/>
        <note>ligand shared between dimeric partners</note>
    </ligand>
</feature>
<evidence type="ECO:0000256" key="4">
    <source>
        <dbReference type="ARBA" id="ARBA00022857"/>
    </source>
</evidence>
<protein>
    <recommendedName>
        <fullName evidence="7">Putative NAD(P)H nitroreductase</fullName>
        <ecNumber evidence="7">1.-.-.-</ecNumber>
    </recommendedName>
</protein>
<dbReference type="PANTHER" id="PTHR43821:SF1">
    <property type="entry name" value="NAD(P)H NITROREDUCTASE YDJA-RELATED"/>
    <property type="match status" value="1"/>
</dbReference>
<comment type="cofactor">
    <cofactor evidence="8">
        <name>FMN</name>
        <dbReference type="ChEBI" id="CHEBI:58210"/>
    </cofactor>
    <text evidence="8">Binds 1 FMN per subunit.</text>
</comment>
<dbReference type="Gene3D" id="3.40.109.10">
    <property type="entry name" value="NADH Oxidase"/>
    <property type="match status" value="1"/>
</dbReference>
<dbReference type="EC" id="1.-.-.-" evidence="7"/>